<evidence type="ECO:0000313" key="3">
    <source>
        <dbReference type="Proteomes" id="UP001600888"/>
    </source>
</evidence>
<evidence type="ECO:0000256" key="1">
    <source>
        <dbReference type="SAM" id="MobiDB-lite"/>
    </source>
</evidence>
<feature type="compositionally biased region" description="Gly residues" evidence="1">
    <location>
        <begin position="367"/>
        <end position="391"/>
    </location>
</feature>
<dbReference type="EMBL" id="JBAWTH010000173">
    <property type="protein sequence ID" value="KAL2273774.1"/>
    <property type="molecule type" value="Genomic_DNA"/>
</dbReference>
<dbReference type="Proteomes" id="UP001600888">
    <property type="component" value="Unassembled WGS sequence"/>
</dbReference>
<protein>
    <submittedName>
        <fullName evidence="2">Uncharacterized protein</fullName>
    </submittedName>
</protein>
<name>A0ABR4DTT0_9PEZI</name>
<organism evidence="2 3">
    <name type="scientific">Diaporthe vaccinii</name>
    <dbReference type="NCBI Taxonomy" id="105482"/>
    <lineage>
        <taxon>Eukaryota</taxon>
        <taxon>Fungi</taxon>
        <taxon>Dikarya</taxon>
        <taxon>Ascomycota</taxon>
        <taxon>Pezizomycotina</taxon>
        <taxon>Sordariomycetes</taxon>
        <taxon>Sordariomycetidae</taxon>
        <taxon>Diaporthales</taxon>
        <taxon>Diaporthaceae</taxon>
        <taxon>Diaporthe</taxon>
        <taxon>Diaporthe eres species complex</taxon>
    </lineage>
</organism>
<gene>
    <name evidence="2" type="ORF">FJTKL_04095</name>
</gene>
<feature type="region of interest" description="Disordered" evidence="1">
    <location>
        <begin position="367"/>
        <end position="392"/>
    </location>
</feature>
<proteinExistence type="predicted"/>
<evidence type="ECO:0000313" key="2">
    <source>
        <dbReference type="EMBL" id="KAL2273774.1"/>
    </source>
</evidence>
<feature type="region of interest" description="Disordered" evidence="1">
    <location>
        <begin position="105"/>
        <end position="138"/>
    </location>
</feature>
<reference evidence="2 3" key="1">
    <citation type="submission" date="2024-03" db="EMBL/GenBank/DDBJ databases">
        <title>A high-quality draft genome sequence of Diaporthe vaccinii, a causative agent of upright dieback and viscid rot disease in cranberry plants.</title>
        <authorList>
            <person name="Sarrasin M."/>
            <person name="Lang B.F."/>
            <person name="Burger G."/>
        </authorList>
    </citation>
    <scope>NUCLEOTIDE SEQUENCE [LARGE SCALE GENOMIC DNA]</scope>
    <source>
        <strain evidence="2 3">IS7</strain>
    </source>
</reference>
<sequence>MRCSRNNQPADQLCIEKNKSVGTFARCISVPGEIKPFVPCHPTQKKRKNVGKARYDATRRLIGGIIGRRMVLDKLSFPRSRSKEHFPYQASDSCFVSRHRWLDSNKKDHQPSGCRRYAKIDRPDSQPSAGDRRSLESTEIDVDLHGARDLATDAVSISIDSPVGVDEAGATGGDGGAEGVGGVLGADLHAGDGQAGSLGDNGRSIVTRPAVVALVLKVPLGPGAGNGAVGSLLDVGLAGALEAGTATLGVLVEGDVLLGASRQRESGGLESEEAVDTTISADLVPDEAVHVRAATKELGGVVVLRGKVGVGQQDLVAAVVSAGAGVASVLDLVEGGTLGLGCAAEVGEAGELGDALAGGGGVGARGGLGGRGGRGGGRGGGGRGGGWGRGGDSGDVHVGDGVGIGLVGDDGGGGSGAVVLSLDPGDRNTVDDSVDDVPDGALLVLGALLVVEAGVARRVGGGTDGAEQEEGCKTSHCDD</sequence>
<feature type="compositionally biased region" description="Basic and acidic residues" evidence="1">
    <location>
        <begin position="118"/>
        <end position="138"/>
    </location>
</feature>
<accession>A0ABR4DTT0</accession>
<comment type="caution">
    <text evidence="2">The sequence shown here is derived from an EMBL/GenBank/DDBJ whole genome shotgun (WGS) entry which is preliminary data.</text>
</comment>
<keyword evidence="3" id="KW-1185">Reference proteome</keyword>